<feature type="region of interest" description="Disordered" evidence="7">
    <location>
        <begin position="352"/>
        <end position="430"/>
    </location>
</feature>
<keyword evidence="6" id="KW-0067">ATP-binding</keyword>
<feature type="compositionally biased region" description="Polar residues" evidence="7">
    <location>
        <begin position="383"/>
        <end position="393"/>
    </location>
</feature>
<dbReference type="CDD" id="cd00116">
    <property type="entry name" value="LRR_RI"/>
    <property type="match status" value="1"/>
</dbReference>
<dbReference type="Pfam" id="PF17779">
    <property type="entry name" value="WHD_NOD2"/>
    <property type="match status" value="1"/>
</dbReference>
<feature type="compositionally biased region" description="Basic and acidic residues" evidence="7">
    <location>
        <begin position="94"/>
        <end position="105"/>
    </location>
</feature>
<dbReference type="Pfam" id="PF17776">
    <property type="entry name" value="NLRC4_HD2"/>
    <property type="match status" value="1"/>
</dbReference>
<evidence type="ECO:0000259" key="9">
    <source>
        <dbReference type="PROSITE" id="PS50837"/>
    </source>
</evidence>
<proteinExistence type="predicted"/>
<dbReference type="SMART" id="SM00589">
    <property type="entry name" value="PRY"/>
    <property type="match status" value="1"/>
</dbReference>
<evidence type="ECO:0000256" key="1">
    <source>
        <dbReference type="ARBA" id="ARBA00004496"/>
    </source>
</evidence>
<dbReference type="SMART" id="SM00449">
    <property type="entry name" value="SPRY"/>
    <property type="match status" value="1"/>
</dbReference>
<feature type="compositionally biased region" description="Basic and acidic residues" evidence="7">
    <location>
        <begin position="215"/>
        <end position="245"/>
    </location>
</feature>
<evidence type="ECO:0000256" key="7">
    <source>
        <dbReference type="SAM" id="MobiDB-lite"/>
    </source>
</evidence>
<dbReference type="InterPro" id="IPR029495">
    <property type="entry name" value="NACHT-assoc"/>
</dbReference>
<dbReference type="CDD" id="cd16040">
    <property type="entry name" value="SPRY_PRY_SNTX"/>
    <property type="match status" value="1"/>
</dbReference>
<feature type="domain" description="NACHT" evidence="9">
    <location>
        <begin position="565"/>
        <end position="699"/>
    </location>
</feature>
<dbReference type="Gene3D" id="3.80.10.10">
    <property type="entry name" value="Ribonuclease Inhibitor"/>
    <property type="match status" value="2"/>
</dbReference>
<comment type="subcellular location">
    <subcellularLocation>
        <location evidence="1">Cytoplasm</location>
    </subcellularLocation>
</comment>
<dbReference type="SMART" id="SM00368">
    <property type="entry name" value="LRR_RI"/>
    <property type="match status" value="11"/>
</dbReference>
<dbReference type="InterPro" id="IPR003877">
    <property type="entry name" value="SPRY_dom"/>
</dbReference>
<keyword evidence="5" id="KW-0547">Nucleotide-binding</keyword>
<comment type="caution">
    <text evidence="10">The sequence shown here is derived from an EMBL/GenBank/DDBJ whole genome shotgun (WGS) entry which is preliminary data.</text>
</comment>
<gene>
    <name evidence="10" type="ORF">H4Q32_003160</name>
</gene>
<dbReference type="InterPro" id="IPR051261">
    <property type="entry name" value="NLR"/>
</dbReference>
<feature type="domain" description="B30.2/SPRY" evidence="8">
    <location>
        <begin position="1466"/>
        <end position="1667"/>
    </location>
</feature>
<evidence type="ECO:0000313" key="11">
    <source>
        <dbReference type="Proteomes" id="UP000830375"/>
    </source>
</evidence>
<dbReference type="InterPro" id="IPR041075">
    <property type="entry name" value="NOD1/2_WH"/>
</dbReference>
<accession>A0ABQ8MPU1</accession>
<dbReference type="InterPro" id="IPR041267">
    <property type="entry name" value="NLRP_HD2"/>
</dbReference>
<dbReference type="Proteomes" id="UP000830375">
    <property type="component" value="Unassembled WGS sequence"/>
</dbReference>
<dbReference type="InterPro" id="IPR027417">
    <property type="entry name" value="P-loop_NTPase"/>
</dbReference>
<dbReference type="SMART" id="SM01288">
    <property type="entry name" value="FISNA"/>
    <property type="match status" value="1"/>
</dbReference>
<dbReference type="Pfam" id="PF13765">
    <property type="entry name" value="PRY"/>
    <property type="match status" value="1"/>
</dbReference>
<feature type="compositionally biased region" description="Basic and acidic residues" evidence="7">
    <location>
        <begin position="52"/>
        <end position="77"/>
    </location>
</feature>
<evidence type="ECO:0000259" key="8">
    <source>
        <dbReference type="PROSITE" id="PS50188"/>
    </source>
</evidence>
<dbReference type="Pfam" id="PF13516">
    <property type="entry name" value="LRR_6"/>
    <property type="match status" value="6"/>
</dbReference>
<sequence>MDADESISSNPSVNWESKEGSAAYKVGFYDKKEEETHYPFQRTALPSCVSLKSDRSMAEPPKFSDKAEHFQARRTENPDGGWCSAVNRTTVRMTEQDDSKDDRIKRQNKTTVRMTEQDDSKDDRIKRQNKTTVRMTEQDDNKVEGSTVYHQFQRPASPLTSYASWKSDRSMAEPPKFSDKTGHLQPNLSEKVKDSTIYHQFQRPASPLPSNASLKSDRSMAEPPKFSDKTDHLKPSLPEKVEDCAVYHQFQRPASPLPSNASLKSDRSMAEPPKFSDKTDYLKPGIFSLPEKVEDCAVYHQFQRPASPLPSNASLKSDRSMAEPPKFSDKTGHLQPNLPEKVEDCAVYHQFQRPASPLPSNASLKSDRSMAEPPKFSDKTGHLQPSLSNNASLKSDRSMAEPPKFSDKAEHFKHSGRKKPVVQDQSECLSGDSDGFRCRKISEIFPIIHPHMRGTSPAEEQPSSCQPVDAILQSIKESHKTNMQKYGSLCEGISIQENKNNLNKIYTQLYIIEGEREGVNEEHEVVQIEKTKTECLQGTPINCNDIFQPKSYPSYERKDDKEKVKTVLTKGIAGIGKTVSVHKFILDWAKGEANQDVDFLFVLPFRELNLVKDNQYSLHRLLLDFHPELLELDTRVYDLCKVLFIFDGLDESRITLTFSHCETISDVTTTSSVSMLMSNLIKGELLPSALIWITSRPTAASQIPTHYISCVTEVQGFSDPQKEEYFRKRISDQHQATRIISHLRKARSLHIMCHIPVFCWITDTVLQNILKHDQSAEIPKTLTEMYIHFLIIQTVMKRQKYDERDGKDPKLLLQSEKDVILKLAELAFKALMNGDVLFYDEDLQECGIDVNKASEYSGICTEIFKKESVIFSRKVYCFVHLSFQEFFAALFVFFSYLNKNTDILKMFRIKKGRKKIKPQFDEVSLDAFLKVVVDEALKSDTGHLDLFLRFLHGISLESNQSLLQGLLTHVEDNNESMKKVIKNLRQSQKQNVKPERWINLSHCLIEMKDTSILEDIEAYLKAEGTFKKSLSPVHCSALANMLLMAEDVLEELNLKKYNTTSMEAQRRLVPAVRNCRKAILKGCNLTEQSCEIVASALQPENSPVRELDMSNNDLQDSGVKLISIGLKSSHCKLEILRLKGCKLTMQSCEVLASALLSDNSCLRELDLSNNDLQDSGVELLAAGLKSPHCKLEILSLAGCKLTDQSCETLASVLLSVNSCLRELDLSNNDLKDSRLEWLSAGLNSCKLEKLRLTSCNLTGQSCEMMASTLQSVHCLLKELDLSDNDLQDIGVEIFSAGLRSPYCILEILRMSTCNLTDRSCATVASVLQSAKCSLRELNLSKNDLQDSGVKMLSDGLKSPLCKLEILRLSGCFITEEGCSVLAAALTSNPSHLRELDLSCNHAGDLGGQMLTARLNDPTCKLEVLNRAKTTSFRRSRTDYFGADSSMIAVFTYAQTNRAKRGNMPVWNMKASLGLLLDYEDVGACELTLDLDTAHTNLSLSEGNKTVTYMEEKQSYPDHPERFECYPQVLCRESLSGRCSWEVEWSGKSEVYVSVSYKGIRRKGESNDYEFGSNEKSWRFVCSDNSFSAWHNNKRTKMRPPSSSSHSKRVWVYLDCPASTLSFCSVSDKNRLTHLHTFHSTFPEPLYAGFGLSSGSSVFLCQIETHPDGKNTNSCGNNM</sequence>
<dbReference type="InterPro" id="IPR006574">
    <property type="entry name" value="PRY"/>
</dbReference>
<keyword evidence="11" id="KW-1185">Reference proteome</keyword>
<feature type="compositionally biased region" description="Basic and acidic residues" evidence="7">
    <location>
        <begin position="264"/>
        <end position="277"/>
    </location>
</feature>
<feature type="compositionally biased region" description="Basic and acidic residues" evidence="7">
    <location>
        <begin position="394"/>
        <end position="413"/>
    </location>
</feature>
<dbReference type="PANTHER" id="PTHR24106">
    <property type="entry name" value="NACHT, LRR AND CARD DOMAINS-CONTAINING"/>
    <property type="match status" value="1"/>
</dbReference>
<keyword evidence="3" id="KW-0433">Leucine-rich repeat</keyword>
<dbReference type="InterPro" id="IPR003879">
    <property type="entry name" value="Butyrophylin_SPRY"/>
</dbReference>
<organism evidence="10 11">
    <name type="scientific">Labeo rohita</name>
    <name type="common">Indian major carp</name>
    <name type="synonym">Cyprinus rohita</name>
    <dbReference type="NCBI Taxonomy" id="84645"/>
    <lineage>
        <taxon>Eukaryota</taxon>
        <taxon>Metazoa</taxon>
        <taxon>Chordata</taxon>
        <taxon>Craniata</taxon>
        <taxon>Vertebrata</taxon>
        <taxon>Euteleostomi</taxon>
        <taxon>Actinopterygii</taxon>
        <taxon>Neopterygii</taxon>
        <taxon>Teleostei</taxon>
        <taxon>Ostariophysi</taxon>
        <taxon>Cypriniformes</taxon>
        <taxon>Cyprinidae</taxon>
        <taxon>Labeoninae</taxon>
        <taxon>Labeonini</taxon>
        <taxon>Labeo</taxon>
    </lineage>
</organism>
<feature type="compositionally biased region" description="Basic and acidic residues" evidence="7">
    <location>
        <begin position="316"/>
        <end position="332"/>
    </location>
</feature>
<feature type="compositionally biased region" description="Basic and acidic residues" evidence="7">
    <location>
        <begin position="166"/>
        <end position="182"/>
    </location>
</feature>
<evidence type="ECO:0000256" key="2">
    <source>
        <dbReference type="ARBA" id="ARBA00022490"/>
    </source>
</evidence>
<feature type="compositionally biased region" description="Basic and acidic residues" evidence="7">
    <location>
        <begin position="115"/>
        <end position="126"/>
    </location>
</feature>
<keyword evidence="4" id="KW-0677">Repeat</keyword>
<dbReference type="InterPro" id="IPR001870">
    <property type="entry name" value="B30.2/SPRY"/>
</dbReference>
<name>A0ABQ8MPU1_LABRO</name>
<protein>
    <submittedName>
        <fullName evidence="10">NACHT, LRR and PYD domains-containing protein 12</fullName>
    </submittedName>
</protein>
<dbReference type="SUPFAM" id="SSF49899">
    <property type="entry name" value="Concanavalin A-like lectins/glucanases"/>
    <property type="match status" value="1"/>
</dbReference>
<dbReference type="PROSITE" id="PS51450">
    <property type="entry name" value="LRR"/>
    <property type="match status" value="2"/>
</dbReference>
<reference evidence="10 11" key="1">
    <citation type="submission" date="2022-01" db="EMBL/GenBank/DDBJ databases">
        <title>A high-quality chromosome-level genome assembly of rohu carp, Labeo rohita.</title>
        <authorList>
            <person name="Arick M.A. II"/>
            <person name="Hsu C.-Y."/>
            <person name="Magbanua Z."/>
            <person name="Pechanova O."/>
            <person name="Grover C."/>
            <person name="Miller E."/>
            <person name="Thrash A."/>
            <person name="Ezzel L."/>
            <person name="Alam S."/>
            <person name="Benzie J."/>
            <person name="Hamilton M."/>
            <person name="Karsi A."/>
            <person name="Lawrence M.L."/>
            <person name="Peterson D.G."/>
        </authorList>
    </citation>
    <scope>NUCLEOTIDE SEQUENCE [LARGE SCALE GENOMIC DNA]</scope>
    <source>
        <strain evidence="11">BAU-BD-2019</strain>
        <tissue evidence="10">Blood</tissue>
    </source>
</reference>
<dbReference type="Gene3D" id="2.60.120.920">
    <property type="match status" value="1"/>
</dbReference>
<evidence type="ECO:0000256" key="3">
    <source>
        <dbReference type="ARBA" id="ARBA00022614"/>
    </source>
</evidence>
<dbReference type="Pfam" id="PF14484">
    <property type="entry name" value="FISNA"/>
    <property type="match status" value="1"/>
</dbReference>
<dbReference type="InterPro" id="IPR032675">
    <property type="entry name" value="LRR_dom_sf"/>
</dbReference>
<dbReference type="InterPro" id="IPR001611">
    <property type="entry name" value="Leu-rich_rpt"/>
</dbReference>
<dbReference type="Gene3D" id="3.40.50.300">
    <property type="entry name" value="P-loop containing nucleotide triphosphate hydrolases"/>
    <property type="match status" value="1"/>
</dbReference>
<feature type="compositionally biased region" description="Basic and acidic residues" evidence="7">
    <location>
        <begin position="365"/>
        <end position="381"/>
    </location>
</feature>
<dbReference type="EMBL" id="JACTAM010000005">
    <property type="protein sequence ID" value="KAI2664849.1"/>
    <property type="molecule type" value="Genomic_DNA"/>
</dbReference>
<feature type="region of interest" description="Disordered" evidence="7">
    <location>
        <begin position="305"/>
        <end position="336"/>
    </location>
</feature>
<dbReference type="Pfam" id="PF05729">
    <property type="entry name" value="NACHT"/>
    <property type="match status" value="1"/>
</dbReference>
<evidence type="ECO:0000256" key="5">
    <source>
        <dbReference type="ARBA" id="ARBA00022741"/>
    </source>
</evidence>
<dbReference type="SUPFAM" id="SSF52047">
    <property type="entry name" value="RNI-like"/>
    <property type="match status" value="1"/>
</dbReference>
<evidence type="ECO:0000313" key="10">
    <source>
        <dbReference type="EMBL" id="KAI2664849.1"/>
    </source>
</evidence>
<keyword evidence="2" id="KW-0963">Cytoplasm</keyword>
<dbReference type="PROSITE" id="PS50837">
    <property type="entry name" value="NACHT"/>
    <property type="match status" value="1"/>
</dbReference>
<feature type="region of interest" description="Disordered" evidence="7">
    <location>
        <begin position="52"/>
        <end position="277"/>
    </location>
</feature>
<dbReference type="InterPro" id="IPR043136">
    <property type="entry name" value="B30.2/SPRY_sf"/>
</dbReference>
<dbReference type="InterPro" id="IPR013320">
    <property type="entry name" value="ConA-like_dom_sf"/>
</dbReference>
<evidence type="ECO:0000256" key="4">
    <source>
        <dbReference type="ARBA" id="ARBA00022737"/>
    </source>
</evidence>
<evidence type="ECO:0000256" key="6">
    <source>
        <dbReference type="ARBA" id="ARBA00022840"/>
    </source>
</evidence>
<dbReference type="PROSITE" id="PS50188">
    <property type="entry name" value="B302_SPRY"/>
    <property type="match status" value="1"/>
</dbReference>
<dbReference type="PRINTS" id="PR01407">
    <property type="entry name" value="BUTYPHLNCDUF"/>
</dbReference>
<dbReference type="Pfam" id="PF00622">
    <property type="entry name" value="SPRY"/>
    <property type="match status" value="1"/>
</dbReference>
<dbReference type="InterPro" id="IPR007111">
    <property type="entry name" value="NACHT_NTPase"/>
</dbReference>